<proteinExistence type="predicted"/>
<keyword evidence="1" id="KW-0472">Membrane</keyword>
<evidence type="ECO:0000313" key="3">
    <source>
        <dbReference type="Proteomes" id="UP000051686"/>
    </source>
</evidence>
<feature type="transmembrane region" description="Helical" evidence="1">
    <location>
        <begin position="134"/>
        <end position="154"/>
    </location>
</feature>
<dbReference type="PATRIC" id="fig|1423777.3.peg.1700"/>
<reference evidence="2 3" key="1">
    <citation type="journal article" date="2015" name="Genome Announc.">
        <title>Expanding the biotechnology potential of lactobacilli through comparative genomics of 213 strains and associated genera.</title>
        <authorList>
            <person name="Sun Z."/>
            <person name="Harris H.M."/>
            <person name="McCann A."/>
            <person name="Guo C."/>
            <person name="Argimon S."/>
            <person name="Zhang W."/>
            <person name="Yang X."/>
            <person name="Jeffery I.B."/>
            <person name="Cooney J.C."/>
            <person name="Kagawa T.F."/>
            <person name="Liu W."/>
            <person name="Song Y."/>
            <person name="Salvetti E."/>
            <person name="Wrobel A."/>
            <person name="Rasinkangas P."/>
            <person name="Parkhill J."/>
            <person name="Rea M.C."/>
            <person name="O'Sullivan O."/>
            <person name="Ritari J."/>
            <person name="Douillard F.P."/>
            <person name="Paul Ross R."/>
            <person name="Yang R."/>
            <person name="Briner A.E."/>
            <person name="Felis G.E."/>
            <person name="de Vos W.M."/>
            <person name="Barrangou R."/>
            <person name="Klaenhammer T.R."/>
            <person name="Caufield P.W."/>
            <person name="Cui Y."/>
            <person name="Zhang H."/>
            <person name="O'Toole P.W."/>
        </authorList>
    </citation>
    <scope>NUCLEOTIDE SEQUENCE [LARGE SCALE GENOMIC DNA]</scope>
    <source>
        <strain evidence="2 3">DSM 19972</strain>
    </source>
</reference>
<keyword evidence="1" id="KW-1133">Transmembrane helix</keyword>
<protein>
    <submittedName>
        <fullName evidence="2">Integral membrane protein</fullName>
    </submittedName>
</protein>
<comment type="caution">
    <text evidence="2">The sequence shown here is derived from an EMBL/GenBank/DDBJ whole genome shotgun (WGS) entry which is preliminary data.</text>
</comment>
<feature type="transmembrane region" description="Helical" evidence="1">
    <location>
        <begin position="43"/>
        <end position="61"/>
    </location>
</feature>
<evidence type="ECO:0000313" key="2">
    <source>
        <dbReference type="EMBL" id="KRL04518.1"/>
    </source>
</evidence>
<dbReference type="Proteomes" id="UP000051686">
    <property type="component" value="Unassembled WGS sequence"/>
</dbReference>
<feature type="transmembrane region" description="Helical" evidence="1">
    <location>
        <begin position="73"/>
        <end position="97"/>
    </location>
</feature>
<dbReference type="Pfam" id="PF03596">
    <property type="entry name" value="Cad"/>
    <property type="match status" value="1"/>
</dbReference>
<dbReference type="EMBL" id="AZEH01000039">
    <property type="protein sequence ID" value="KRL04518.1"/>
    <property type="molecule type" value="Genomic_DNA"/>
</dbReference>
<evidence type="ECO:0000256" key="1">
    <source>
        <dbReference type="SAM" id="Phobius"/>
    </source>
</evidence>
<accession>A0A0R1M8X9</accession>
<keyword evidence="1" id="KW-0812">Transmembrane</keyword>
<name>A0A0R1M8X9_9LACO</name>
<keyword evidence="3" id="KW-1185">Reference proteome</keyword>
<organism evidence="2 3">
    <name type="scientific">Liquorilactobacillus oeni DSM 19972</name>
    <dbReference type="NCBI Taxonomy" id="1423777"/>
    <lineage>
        <taxon>Bacteria</taxon>
        <taxon>Bacillati</taxon>
        <taxon>Bacillota</taxon>
        <taxon>Bacilli</taxon>
        <taxon>Lactobacillales</taxon>
        <taxon>Lactobacillaceae</taxon>
        <taxon>Liquorilactobacillus</taxon>
    </lineage>
</organism>
<dbReference type="AlphaFoldDB" id="A0A0R1M8X9"/>
<feature type="transmembrane region" description="Helical" evidence="1">
    <location>
        <begin position="15"/>
        <end position="37"/>
    </location>
</feature>
<feature type="transmembrane region" description="Helical" evidence="1">
    <location>
        <begin position="160"/>
        <end position="179"/>
    </location>
</feature>
<feature type="transmembrane region" description="Helical" evidence="1">
    <location>
        <begin position="103"/>
        <end position="122"/>
    </location>
</feature>
<sequence>MLLFLLKKYSVSKVLTGYLLGILMLFTASYIIGAALTAFLPEWILGGLGVLPLYMAFHADGDEEKNISSKSQILSVLITYLSVCAGCNLAIFLPVLIGKTLASFLSTLLFIGVLSVLAVFLIKAAAGISIVSKLMARYGEILMKICYVLIGLYVFYDSGLISHLLALFYVKILIYILVLT</sequence>
<gene>
    <name evidence="2" type="ORF">FD46_GL001649</name>
</gene>
<dbReference type="InterPro" id="IPR004676">
    <property type="entry name" value="Cd-R_transporter"/>
</dbReference>